<dbReference type="NCBIfam" id="TIGR02937">
    <property type="entry name" value="sigma70-ECF"/>
    <property type="match status" value="1"/>
</dbReference>
<organism evidence="7 8">
    <name type="scientific">Stratiformator vulcanicus</name>
    <dbReference type="NCBI Taxonomy" id="2527980"/>
    <lineage>
        <taxon>Bacteria</taxon>
        <taxon>Pseudomonadati</taxon>
        <taxon>Planctomycetota</taxon>
        <taxon>Planctomycetia</taxon>
        <taxon>Planctomycetales</taxon>
        <taxon>Planctomycetaceae</taxon>
        <taxon>Stratiformator</taxon>
    </lineage>
</organism>
<dbReference type="EMBL" id="CP036268">
    <property type="protein sequence ID" value="QDT37055.1"/>
    <property type="molecule type" value="Genomic_DNA"/>
</dbReference>
<keyword evidence="3" id="KW-0804">Transcription</keyword>
<dbReference type="SUPFAM" id="SSF88946">
    <property type="entry name" value="Sigma2 domain of RNA polymerase sigma factors"/>
    <property type="match status" value="1"/>
</dbReference>
<dbReference type="RefSeq" id="WP_145363204.1">
    <property type="nucleotide sequence ID" value="NZ_CP036268.1"/>
</dbReference>
<dbReference type="AlphaFoldDB" id="A0A517QZI0"/>
<accession>A0A517QZI0</accession>
<keyword evidence="2" id="KW-0731">Sigma factor</keyword>
<dbReference type="InterPro" id="IPR039425">
    <property type="entry name" value="RNA_pol_sigma-70-like"/>
</dbReference>
<dbReference type="InterPro" id="IPR014284">
    <property type="entry name" value="RNA_pol_sigma-70_dom"/>
</dbReference>
<dbReference type="PANTHER" id="PTHR43133">
    <property type="entry name" value="RNA POLYMERASE ECF-TYPE SIGMA FACTO"/>
    <property type="match status" value="1"/>
</dbReference>
<evidence type="ECO:0000259" key="5">
    <source>
        <dbReference type="Pfam" id="PF00196"/>
    </source>
</evidence>
<dbReference type="Proteomes" id="UP000317318">
    <property type="component" value="Chromosome"/>
</dbReference>
<evidence type="ECO:0000256" key="1">
    <source>
        <dbReference type="ARBA" id="ARBA00023015"/>
    </source>
</evidence>
<dbReference type="PANTHER" id="PTHR43133:SF62">
    <property type="entry name" value="RNA POLYMERASE SIGMA FACTOR SIGZ"/>
    <property type="match status" value="1"/>
</dbReference>
<evidence type="ECO:0000259" key="6">
    <source>
        <dbReference type="Pfam" id="PF04542"/>
    </source>
</evidence>
<protein>
    <submittedName>
        <fullName evidence="7">ECF RNA polymerase sigma factor SigD</fullName>
    </submittedName>
</protein>
<dbReference type="GO" id="GO:0016987">
    <property type="term" value="F:sigma factor activity"/>
    <property type="evidence" value="ECO:0007669"/>
    <property type="project" value="UniProtKB-KW"/>
</dbReference>
<evidence type="ECO:0000256" key="2">
    <source>
        <dbReference type="ARBA" id="ARBA00023082"/>
    </source>
</evidence>
<feature type="domain" description="RNA polymerase sigma-70 region 2" evidence="6">
    <location>
        <begin position="25"/>
        <end position="93"/>
    </location>
</feature>
<name>A0A517QZI0_9PLAN</name>
<evidence type="ECO:0000313" key="7">
    <source>
        <dbReference type="EMBL" id="QDT37055.1"/>
    </source>
</evidence>
<keyword evidence="8" id="KW-1185">Reference proteome</keyword>
<feature type="domain" description="HTH luxR-type" evidence="5">
    <location>
        <begin position="160"/>
        <end position="193"/>
    </location>
</feature>
<proteinExistence type="predicted"/>
<evidence type="ECO:0000256" key="3">
    <source>
        <dbReference type="ARBA" id="ARBA00023163"/>
    </source>
</evidence>
<reference evidence="7 8" key="1">
    <citation type="submission" date="2019-02" db="EMBL/GenBank/DDBJ databases">
        <title>Deep-cultivation of Planctomycetes and their phenomic and genomic characterization uncovers novel biology.</title>
        <authorList>
            <person name="Wiegand S."/>
            <person name="Jogler M."/>
            <person name="Boedeker C."/>
            <person name="Pinto D."/>
            <person name="Vollmers J."/>
            <person name="Rivas-Marin E."/>
            <person name="Kohn T."/>
            <person name="Peeters S.H."/>
            <person name="Heuer A."/>
            <person name="Rast P."/>
            <person name="Oberbeckmann S."/>
            <person name="Bunk B."/>
            <person name="Jeske O."/>
            <person name="Meyerdierks A."/>
            <person name="Storesund J.E."/>
            <person name="Kallscheuer N."/>
            <person name="Luecker S."/>
            <person name="Lage O.M."/>
            <person name="Pohl T."/>
            <person name="Merkel B.J."/>
            <person name="Hornburger P."/>
            <person name="Mueller R.-W."/>
            <person name="Bruemmer F."/>
            <person name="Labrenz M."/>
            <person name="Spormann A.M."/>
            <person name="Op den Camp H."/>
            <person name="Overmann J."/>
            <person name="Amann R."/>
            <person name="Jetten M.S.M."/>
            <person name="Mascher T."/>
            <person name="Medema M.H."/>
            <person name="Devos D.P."/>
            <person name="Kaster A.-K."/>
            <person name="Ovreas L."/>
            <person name="Rohde M."/>
            <person name="Galperin M.Y."/>
            <person name="Jogler C."/>
        </authorList>
    </citation>
    <scope>NUCLEOTIDE SEQUENCE [LARGE SCALE GENOMIC DNA]</scope>
    <source>
        <strain evidence="7 8">Pan189</strain>
    </source>
</reference>
<evidence type="ECO:0000313" key="8">
    <source>
        <dbReference type="Proteomes" id="UP000317318"/>
    </source>
</evidence>
<gene>
    <name evidence="7" type="primary">sigD</name>
    <name evidence="7" type="ORF">Pan189_14210</name>
</gene>
<dbReference type="InterPro" id="IPR000792">
    <property type="entry name" value="Tscrpt_reg_LuxR_C"/>
</dbReference>
<feature type="region of interest" description="Disordered" evidence="4">
    <location>
        <begin position="103"/>
        <end position="123"/>
    </location>
</feature>
<dbReference type="Pfam" id="PF04542">
    <property type="entry name" value="Sigma70_r2"/>
    <property type="match status" value="1"/>
</dbReference>
<dbReference type="InterPro" id="IPR007627">
    <property type="entry name" value="RNA_pol_sigma70_r2"/>
</dbReference>
<dbReference type="GO" id="GO:0006352">
    <property type="term" value="P:DNA-templated transcription initiation"/>
    <property type="evidence" value="ECO:0007669"/>
    <property type="project" value="InterPro"/>
</dbReference>
<dbReference type="OrthoDB" id="257668at2"/>
<keyword evidence="1" id="KW-0805">Transcription regulation</keyword>
<evidence type="ECO:0000256" key="4">
    <source>
        <dbReference type="SAM" id="MobiDB-lite"/>
    </source>
</evidence>
<dbReference type="InterPro" id="IPR013325">
    <property type="entry name" value="RNA_pol_sigma_r2"/>
</dbReference>
<sequence>MPSSEADRLLVGQVRTGDERAWEELIARFEGRLIAYVDARLRNRSRSEDVVQETFIGFLTSLPNYDEATPLDSFLFSIAAHKLTDLLRREGRRPTVPLFANSSWGSSSEPAGRGRRASSMMRSREGKVAERRVIEDCLADLIIGWKGSGDWERLKCLELLLVSGMGNKDVARELGITEQAVANHKFFVVAKLKDAAANARVRDFRIEEYGLSDTHV</sequence>
<dbReference type="KEGG" id="svp:Pan189_14210"/>
<dbReference type="Pfam" id="PF00196">
    <property type="entry name" value="GerE"/>
    <property type="match status" value="1"/>
</dbReference>
<dbReference type="Gene3D" id="1.10.1740.10">
    <property type="match status" value="1"/>
</dbReference>